<feature type="region of interest" description="Disordered" evidence="6">
    <location>
        <begin position="445"/>
        <end position="476"/>
    </location>
</feature>
<dbReference type="Proteomes" id="UP000515498">
    <property type="component" value="Chromosome"/>
</dbReference>
<dbReference type="PRINTS" id="PR00419">
    <property type="entry name" value="ADXRDTASE"/>
</dbReference>
<evidence type="ECO:0000313" key="7">
    <source>
        <dbReference type="EMBL" id="QNJ94804.1"/>
    </source>
</evidence>
<name>A0A7G8PKD8_9MYCO</name>
<proteinExistence type="predicted"/>
<keyword evidence="3" id="KW-0274">FAD</keyword>
<dbReference type="EMBL" id="CP059894">
    <property type="protein sequence ID" value="QNJ94804.1"/>
    <property type="molecule type" value="Genomic_DNA"/>
</dbReference>
<keyword evidence="2" id="KW-0285">Flavoprotein</keyword>
<dbReference type="RefSeq" id="WP_139170188.1">
    <property type="nucleotide sequence ID" value="NZ_CP059894.1"/>
</dbReference>
<evidence type="ECO:0000256" key="2">
    <source>
        <dbReference type="ARBA" id="ARBA00022630"/>
    </source>
</evidence>
<dbReference type="PANTHER" id="PTHR48467:SF1">
    <property type="entry name" value="GLUTAMATE SYNTHASE 1 [NADH], CHLOROPLASTIC-LIKE"/>
    <property type="match status" value="1"/>
</dbReference>
<dbReference type="InterPro" id="IPR036188">
    <property type="entry name" value="FAD/NAD-bd_sf"/>
</dbReference>
<evidence type="ECO:0000256" key="5">
    <source>
        <dbReference type="ARBA" id="ARBA00023002"/>
    </source>
</evidence>
<accession>A0A7G8PKD8</accession>
<evidence type="ECO:0000313" key="8">
    <source>
        <dbReference type="Proteomes" id="UP000515498"/>
    </source>
</evidence>
<dbReference type="AlphaFoldDB" id="A0A7G8PKD8"/>
<dbReference type="Gene3D" id="3.40.50.720">
    <property type="entry name" value="NAD(P)-binding Rossmann-like Domain"/>
    <property type="match status" value="1"/>
</dbReference>
<gene>
    <name evidence="7" type="ORF">HZU40_11460</name>
</gene>
<keyword evidence="5" id="KW-0560">Oxidoreductase</keyword>
<dbReference type="GO" id="GO:0016491">
    <property type="term" value="F:oxidoreductase activity"/>
    <property type="evidence" value="ECO:0007669"/>
    <property type="project" value="UniProtKB-KW"/>
</dbReference>
<evidence type="ECO:0000256" key="3">
    <source>
        <dbReference type="ARBA" id="ARBA00022827"/>
    </source>
</evidence>
<feature type="region of interest" description="Disordered" evidence="6">
    <location>
        <begin position="1"/>
        <end position="35"/>
    </location>
</feature>
<dbReference type="Pfam" id="PF13450">
    <property type="entry name" value="NAD_binding_8"/>
    <property type="match status" value="1"/>
</dbReference>
<reference evidence="7 8" key="1">
    <citation type="submission" date="2020-07" db="EMBL/GenBank/DDBJ databases">
        <title>Draft genome sequence of four isobutane-metabolizing strains capable of cometabolically degrading diverse ether contaminants.</title>
        <authorList>
            <person name="Chen W."/>
            <person name="Faulkner N."/>
            <person name="Smith C."/>
            <person name="Hyman M."/>
        </authorList>
    </citation>
    <scope>NUCLEOTIDE SEQUENCE [LARGE SCALE GENOMIC DNA]</scope>
    <source>
        <strain evidence="7 8">2A</strain>
    </source>
</reference>
<feature type="compositionally biased region" description="Basic and acidic residues" evidence="6">
    <location>
        <begin position="19"/>
        <end position="31"/>
    </location>
</feature>
<evidence type="ECO:0000256" key="1">
    <source>
        <dbReference type="ARBA" id="ARBA00001974"/>
    </source>
</evidence>
<dbReference type="Gene3D" id="3.50.50.60">
    <property type="entry name" value="FAD/NAD(P)-binding domain"/>
    <property type="match status" value="1"/>
</dbReference>
<sequence length="476" mass="51503">MTDETRSGAEQSLAGAERYASRETSNDDDSRLPQPTIAVVGSGPSGCYVATFLAKKWPQSEITVFESMPTPYGLVRYGIAADHQGTKNVTRQFDKLFTRDGVRFAGNVCVGTDIAFAELAQCFDIVVLATGLPQDRPLEVPQEEGIRVIGARTLLGALNGHPIQALPRNPDGRYTALGQRLAVVGMGNVAIDVVRLMSKDPHELDGSDIDDELFEQLRPTRPSSIDVISRSGLPLAKFDIGMLRELLSLPNVDVTAIGVSDDDDGPAAELLRPHIGTADDSSTPEATRTHVRLHFQVTPESITSSSNRTLLRASTPHGTSPVTEILVDSVITAIGFTQGAPEDRSCPTGEWSGDNVYRVGWLSRGPQGAIPENRKDARRVVDTIADDVETGRLQIGRAGFAAVEPSLRNVVTFADWQRIEAFEQREAPPGRCRRKITDRQHMLSIATSARDSDSALRATQSGGGTRAPQSLRESDQ</sequence>
<dbReference type="PANTHER" id="PTHR48467">
    <property type="entry name" value="GLUTAMATE SYNTHASE 1 [NADH], CHLOROPLASTIC-LIKE"/>
    <property type="match status" value="1"/>
</dbReference>
<evidence type="ECO:0000256" key="4">
    <source>
        <dbReference type="ARBA" id="ARBA00022857"/>
    </source>
</evidence>
<evidence type="ECO:0000256" key="6">
    <source>
        <dbReference type="SAM" id="MobiDB-lite"/>
    </source>
</evidence>
<keyword evidence="4" id="KW-0521">NADP</keyword>
<dbReference type="InterPro" id="IPR055275">
    <property type="entry name" value="Ferredox_Rdtase"/>
</dbReference>
<organism evidence="7 8">
    <name type="scientific">Mycolicibacterium fluoranthenivorans</name>
    <dbReference type="NCBI Taxonomy" id="258505"/>
    <lineage>
        <taxon>Bacteria</taxon>
        <taxon>Bacillati</taxon>
        <taxon>Actinomycetota</taxon>
        <taxon>Actinomycetes</taxon>
        <taxon>Mycobacteriales</taxon>
        <taxon>Mycobacteriaceae</taxon>
        <taxon>Mycolicibacterium</taxon>
    </lineage>
</organism>
<comment type="cofactor">
    <cofactor evidence="1">
        <name>FAD</name>
        <dbReference type="ChEBI" id="CHEBI:57692"/>
    </cofactor>
</comment>
<dbReference type="SUPFAM" id="SSF51971">
    <property type="entry name" value="Nucleotide-binding domain"/>
    <property type="match status" value="1"/>
</dbReference>
<dbReference type="KEGG" id="mflu:HZU40_11460"/>
<protein>
    <submittedName>
        <fullName evidence="7">Oxidoreductase</fullName>
    </submittedName>
</protein>